<feature type="region of interest" description="Disordered" evidence="2">
    <location>
        <begin position="1048"/>
        <end position="1085"/>
    </location>
</feature>
<sequence>MSAESHEARASTDAVGEPMKDRRRTPVRFFEVGDVDGEKLHYRFIEKKKLQSSRLERAIFEHFKRHRPEVSFGNFALDRSISEERRKGLLSKMFGLSHEKGMIEAGGGGSPAVRWYLIPGSDSHMKDHTLSAIRSLQVDISRPLRILLVNDIEIDGENPSENHTDGNCGISQELAAEILYLYKRERIEFYGEGKDKMAPTLEKFGPEGPLTWQVRMYGESSEGAFGIAKGVLVRVRDLPEGYDMMLTKGMLKLGPDNPNKSGGGTKSGWKRLEGEALTPFFLPIRMPEGDPRKDLGIEPPTFQPTHVFEGDISMEVIGPEFVSPKRGHLARQFLLHAEWAFKREDLQRVIRDAFRDSADVAETLRRILRREVRRRREGSLLTGAGEQNPDVDDTHDDIDDSLSVWTQPEEAEEEGRDSTFLKDRTGPDAIVYDAVGAGWCAKAGDAYILKRVYQKMGYNIEQTCKKVQLLDDGQGGRMMPLRMISDFWGLLEPGQCALIIDRAFLDGKEGLVVIQGENTVCRFPINFPWEIQYKVIFLSRDSPIFQAFLFLGLKNVLVFSTRGGARHLGMGGDFDGDEGWVLSHALLKHPDKEKLEFLQHVKNLFLGSKDSKSDDVEMPPPSSFSQSPRRSVSLPVDSPSNKVPAAAAAASTAHISSLPVSHGCRSIPFSKGPTLDPISEEAASSNVSPPHQKKGLTRRPSGLPTVSLSPDSDEDTSPAAAAVSTGLRSAHPPGSSEFTPPGSFAPLLGPGRGIPSEKELPDSLKGKRKAEEGDDHERQKMRRMSVALCPKEGGNRPKSPHTALTRRHALPAMPLPKGITPAEDFRTLTSGRLRILGLNADMLLFASAILSVGSMTWENEKLLGYGSARIRSNPKLLDKLTKLHPLLLDWTTDWQKHVGSAPTRTALRAPDFRVDFVKDGEDKAQGTVGGLGGQYPFFQWAHQMKQWRGLRKTDRGVEIAQDCILEDLRERYLQTVMDSEARKEENMKEAVTVAPHQYILKHSDRVLEKLRAIKRPPGETSRFDQVSAKVSDWSRRYLWAAMALAQRGQRKREGEKEGRRNVGPRGRWRSDAEQPSSSQNPGEKVFQDIRNEVDSLVTELNEEVMSRVSETQKAVEERKRALCEFQSNGRVGVDEVKTKVEALFEALREEREWQEKASGLMLQPCDIAAYVHVVEVRGFFADVKGTSRGNFSGRGPPREEARPRDFYGQRKTPSFVTAFLAGGVGQVGGLV</sequence>
<feature type="region of interest" description="Disordered" evidence="2">
    <location>
        <begin position="671"/>
        <end position="781"/>
    </location>
</feature>
<reference evidence="4" key="1">
    <citation type="submission" date="2014-11" db="EMBL/GenBank/DDBJ databases">
        <authorList>
            <person name="Otto D Thomas"/>
            <person name="Naeem Raeece"/>
        </authorList>
    </citation>
    <scope>NUCLEOTIDE SEQUENCE</scope>
</reference>
<comment type="catalytic activity">
    <reaction evidence="1">
        <text>RNA(n) + a ribonucleoside 5'-triphosphate = RNA(n+1) + diphosphate</text>
        <dbReference type="Rhea" id="RHEA:21248"/>
        <dbReference type="Rhea" id="RHEA-COMP:14527"/>
        <dbReference type="Rhea" id="RHEA-COMP:17342"/>
        <dbReference type="ChEBI" id="CHEBI:33019"/>
        <dbReference type="ChEBI" id="CHEBI:61557"/>
        <dbReference type="ChEBI" id="CHEBI:140395"/>
        <dbReference type="EC" id="2.7.7.48"/>
    </reaction>
</comment>
<dbReference type="GO" id="GO:0003968">
    <property type="term" value="F:RNA-directed RNA polymerase activity"/>
    <property type="evidence" value="ECO:0007669"/>
    <property type="project" value="UniProtKB-KW"/>
</dbReference>
<feature type="region of interest" description="Disordered" evidence="2">
    <location>
        <begin position="379"/>
        <end position="418"/>
    </location>
</feature>
<evidence type="ECO:0000256" key="1">
    <source>
        <dbReference type="RuleBase" id="RU363098"/>
    </source>
</evidence>
<name>A0A0G4G423_9ALVE</name>
<gene>
    <name evidence="4" type="ORF">Cvel_20195</name>
</gene>
<evidence type="ECO:0000313" key="4">
    <source>
        <dbReference type="EMBL" id="CEM23184.1"/>
    </source>
</evidence>
<dbReference type="Pfam" id="PF05183">
    <property type="entry name" value="RdRP"/>
    <property type="match status" value="1"/>
</dbReference>
<evidence type="ECO:0000259" key="3">
    <source>
        <dbReference type="Pfam" id="PF05183"/>
    </source>
</evidence>
<dbReference type="InterPro" id="IPR057596">
    <property type="entry name" value="RDRP_core"/>
</dbReference>
<keyword evidence="1" id="KW-0696">RNA-directed RNA polymerase</keyword>
<keyword evidence="1" id="KW-0808">Transferase</keyword>
<feature type="compositionally biased region" description="Basic and acidic residues" evidence="2">
    <location>
        <begin position="1"/>
        <end position="10"/>
    </location>
</feature>
<feature type="region of interest" description="Disordered" evidence="2">
    <location>
        <begin position="609"/>
        <end position="642"/>
    </location>
</feature>
<feature type="domain" description="RDRP core" evidence="3">
    <location>
        <begin position="481"/>
        <end position="591"/>
    </location>
</feature>
<feature type="region of interest" description="Disordered" evidence="2">
    <location>
        <begin position="1"/>
        <end position="20"/>
    </location>
</feature>
<comment type="similarity">
    <text evidence="1">Belongs to the RdRP family.</text>
</comment>
<dbReference type="EC" id="2.7.7.48" evidence="1"/>
<proteinExistence type="inferred from homology"/>
<keyword evidence="1" id="KW-0548">Nucleotidyltransferase</keyword>
<dbReference type="EMBL" id="CDMZ01000878">
    <property type="protein sequence ID" value="CEM23184.1"/>
    <property type="molecule type" value="Genomic_DNA"/>
</dbReference>
<organism evidence="4">
    <name type="scientific">Chromera velia CCMP2878</name>
    <dbReference type="NCBI Taxonomy" id="1169474"/>
    <lineage>
        <taxon>Eukaryota</taxon>
        <taxon>Sar</taxon>
        <taxon>Alveolata</taxon>
        <taxon>Colpodellida</taxon>
        <taxon>Chromeraceae</taxon>
        <taxon>Chromera</taxon>
    </lineage>
</organism>
<protein>
    <recommendedName>
        <fullName evidence="1">RNA-dependent RNA polymerase</fullName>
        <ecNumber evidence="1">2.7.7.48</ecNumber>
    </recommendedName>
</protein>
<dbReference type="GO" id="GO:0003723">
    <property type="term" value="F:RNA binding"/>
    <property type="evidence" value="ECO:0007669"/>
    <property type="project" value="UniProtKB-KW"/>
</dbReference>
<feature type="compositionally biased region" description="Basic and acidic residues" evidence="2">
    <location>
        <begin position="1051"/>
        <end position="1060"/>
    </location>
</feature>
<accession>A0A0G4G423</accession>
<dbReference type="VEuPathDB" id="CryptoDB:Cvel_20195"/>
<feature type="compositionally biased region" description="Low complexity" evidence="2">
    <location>
        <begin position="623"/>
        <end position="633"/>
    </location>
</feature>
<evidence type="ECO:0000256" key="2">
    <source>
        <dbReference type="SAM" id="MobiDB-lite"/>
    </source>
</evidence>
<feature type="compositionally biased region" description="Acidic residues" evidence="2">
    <location>
        <begin position="389"/>
        <end position="400"/>
    </location>
</feature>
<feature type="compositionally biased region" description="Basic and acidic residues" evidence="2">
    <location>
        <begin position="755"/>
        <end position="778"/>
    </location>
</feature>
<keyword evidence="1" id="KW-0694">RNA-binding</keyword>
<dbReference type="AlphaFoldDB" id="A0A0G4G423"/>